<accession>A0ABP1HLQ0</accession>
<proteinExistence type="predicted"/>
<comment type="caution">
    <text evidence="1">The sequence shown here is derived from an EMBL/GenBank/DDBJ whole genome shotgun (WGS) entry which is preliminary data.</text>
</comment>
<evidence type="ECO:0000313" key="1">
    <source>
        <dbReference type="EMBL" id="CAL5997259.1"/>
    </source>
</evidence>
<dbReference type="EMBL" id="CAXDID020000036">
    <property type="protein sequence ID" value="CAL5997259.1"/>
    <property type="molecule type" value="Genomic_DNA"/>
</dbReference>
<keyword evidence="2" id="KW-1185">Reference proteome</keyword>
<name>A0ABP1HLQ0_9EUKA</name>
<gene>
    <name evidence="1" type="ORF">HINF_LOCUS15158</name>
</gene>
<evidence type="ECO:0000313" key="2">
    <source>
        <dbReference type="Proteomes" id="UP001642409"/>
    </source>
</evidence>
<reference evidence="1 2" key="1">
    <citation type="submission" date="2024-07" db="EMBL/GenBank/DDBJ databases">
        <authorList>
            <person name="Akdeniz Z."/>
        </authorList>
    </citation>
    <scope>NUCLEOTIDE SEQUENCE [LARGE SCALE GENOMIC DNA]</scope>
</reference>
<evidence type="ECO:0008006" key="3">
    <source>
        <dbReference type="Google" id="ProtNLM"/>
    </source>
</evidence>
<protein>
    <recommendedName>
        <fullName evidence="3">Transmembrane protein</fullName>
    </recommendedName>
</protein>
<organism evidence="1 2">
    <name type="scientific">Hexamita inflata</name>
    <dbReference type="NCBI Taxonomy" id="28002"/>
    <lineage>
        <taxon>Eukaryota</taxon>
        <taxon>Metamonada</taxon>
        <taxon>Diplomonadida</taxon>
        <taxon>Hexamitidae</taxon>
        <taxon>Hexamitinae</taxon>
        <taxon>Hexamita</taxon>
    </lineage>
</organism>
<dbReference type="Proteomes" id="UP001642409">
    <property type="component" value="Unassembled WGS sequence"/>
</dbReference>
<sequence length="204" mass="23547">MIIIVQTLNIVMTDCYSTKSYLRGNPATLQLVLHLLPFESIALVTDGNMCQSYLPGKNVNVKLHYEDISFPASGVPITFKYAYNVEQTVVFQLSQADYDHASGPNQKQKWWSGQFQKIFYCILVSVYAFIFLHDNSQTLKLRYNPSLGANHTKLIFKNRSGQFGFFCFLQFQKFIYYYIIQQLANSVFLIYGPTSQTENEKHKT</sequence>